<evidence type="ECO:0000313" key="1">
    <source>
        <dbReference type="EMBL" id="NXX45984.1"/>
    </source>
</evidence>
<name>A0A852IZ13_9PICI</name>
<keyword evidence="2" id="KW-1185">Reference proteome</keyword>
<evidence type="ECO:0000313" key="2">
    <source>
        <dbReference type="Proteomes" id="UP000627253"/>
    </source>
</evidence>
<dbReference type="AlphaFoldDB" id="A0A852IZ13"/>
<dbReference type="EMBL" id="WAAF01012522">
    <property type="protein sequence ID" value="NXX45984.1"/>
    <property type="molecule type" value="Genomic_DNA"/>
</dbReference>
<reference evidence="1" key="1">
    <citation type="submission" date="2020-02" db="EMBL/GenBank/DDBJ databases">
        <title>Bird 10,000 Genomes (B10K) Project - Family phase.</title>
        <authorList>
            <person name="Zhang G."/>
        </authorList>
    </citation>
    <scope>NUCLEOTIDE SEQUENCE</scope>
    <source>
        <strain evidence="1">B10K-DU-002-37</strain>
        <tissue evidence="1">Muscle</tissue>
    </source>
</reference>
<comment type="caution">
    <text evidence="1">The sequence shown here is derived from an EMBL/GenBank/DDBJ whole genome shotgun (WGS) entry which is preliminary data.</text>
</comment>
<dbReference type="PANTHER" id="PTHR10656:SF40">
    <property type="entry name" value="INOSITOL 1,4,5-TRISPHOSPHATE RECEPTOR-INTERACTING PROTEIN-LIKE 1"/>
    <property type="match status" value="1"/>
</dbReference>
<dbReference type="PANTHER" id="PTHR10656">
    <property type="entry name" value="CELL FATE DETERMINING PROTEIN MAB21-RELATED"/>
    <property type="match status" value="1"/>
</dbReference>
<gene>
    <name evidence="1" type="primary">Itpripl1_2</name>
    <name evidence="1" type="ORF">TRILEU_R11363</name>
</gene>
<dbReference type="OrthoDB" id="9034619at2759"/>
<accession>A0A852IZ13</accession>
<dbReference type="Proteomes" id="UP000627253">
    <property type="component" value="Unassembled WGS sequence"/>
</dbReference>
<feature type="non-terminal residue" evidence="1">
    <location>
        <position position="1"/>
    </location>
</feature>
<feature type="non-terminal residue" evidence="1">
    <location>
        <position position="339"/>
    </location>
</feature>
<dbReference type="PRINTS" id="PR02107">
    <property type="entry name" value="INOS145TPRIP"/>
</dbReference>
<protein>
    <submittedName>
        <fullName evidence="1">IPIL1 protein</fullName>
    </submittedName>
</protein>
<dbReference type="SMART" id="SM01265">
    <property type="entry name" value="Mab-21"/>
    <property type="match status" value="1"/>
</dbReference>
<dbReference type="GO" id="GO:0016020">
    <property type="term" value="C:membrane"/>
    <property type="evidence" value="ECO:0007669"/>
    <property type="project" value="TreeGrafter"/>
</dbReference>
<dbReference type="InterPro" id="IPR024810">
    <property type="entry name" value="MAB21L/cGLR"/>
</dbReference>
<sequence length="339" mass="39167">VKHMVDDLLQVLQERLSNTLLPVLQPAIGVGSAFEGWCPYEKDYIVYHLLVPMKPPRGYVFSLELETTQTPAKDCRIRVDLECTCTAQKMLCTVHNTKKQLNWRKQERLSLLDILCTDSYLDVEKVARWFQGLVKEAWVALPQAREYETKVTSFSQRSCLLQLTRHCGKTLNLQLMLGVQQGDTDIFYSSQTGEDTYTPSTVWKESYAVAERKFFSHIARQLPRGKFHLQCLYLCSHILDGTDITPYVLKTVFMHLLNGTPMPGRRKWDGITRVAHILSFLNRCLERKQINHFFFGNSIMPKEIILPPHFQTSQPLNLLQHLVHNPAAHARAMRQLEQL</sequence>
<organism evidence="1 2">
    <name type="scientific">Tricholaema leucomelas</name>
    <name type="common">pied barbet</name>
    <dbReference type="NCBI Taxonomy" id="240729"/>
    <lineage>
        <taxon>Eukaryota</taxon>
        <taxon>Metazoa</taxon>
        <taxon>Chordata</taxon>
        <taxon>Craniata</taxon>
        <taxon>Vertebrata</taxon>
        <taxon>Euteleostomi</taxon>
        <taxon>Archelosauria</taxon>
        <taxon>Archosauria</taxon>
        <taxon>Dinosauria</taxon>
        <taxon>Saurischia</taxon>
        <taxon>Theropoda</taxon>
        <taxon>Coelurosauria</taxon>
        <taxon>Aves</taxon>
        <taxon>Neognathae</taxon>
        <taxon>Neoaves</taxon>
        <taxon>Telluraves</taxon>
        <taxon>Coraciimorphae</taxon>
        <taxon>Piciformes</taxon>
        <taxon>Lybiidae</taxon>
        <taxon>Tricholaema lacrymosa</taxon>
    </lineage>
</organism>
<proteinExistence type="predicted"/>
<dbReference type="InterPro" id="IPR026250">
    <property type="entry name" value="ITPRIP-like"/>
</dbReference>
<dbReference type="Gene3D" id="1.10.1410.40">
    <property type="match status" value="1"/>
</dbReference>